<dbReference type="Pfam" id="PF01793">
    <property type="entry name" value="Glyco_transf_15"/>
    <property type="match status" value="1"/>
</dbReference>
<keyword evidence="2 5" id="KW-0808">Transferase</keyword>
<comment type="caution">
    <text evidence="5">The sequence shown here is derived from an EMBL/GenBank/DDBJ whole genome shotgun (WGS) entry which is preliminary data.</text>
</comment>
<feature type="signal peptide" evidence="4">
    <location>
        <begin position="1"/>
        <end position="23"/>
    </location>
</feature>
<dbReference type="GO" id="GO:0016020">
    <property type="term" value="C:membrane"/>
    <property type="evidence" value="ECO:0007669"/>
    <property type="project" value="InterPro"/>
</dbReference>
<dbReference type="InterPro" id="IPR002685">
    <property type="entry name" value="Glyco_trans_15"/>
</dbReference>
<dbReference type="PANTHER" id="PTHR31121:SF6">
    <property type="entry name" value="ALPHA-1,2 MANNOSYLTRANSFERASE KTR1"/>
    <property type="match status" value="1"/>
</dbReference>
<dbReference type="GO" id="GO:0000026">
    <property type="term" value="F:alpha-1,2-mannosyltransferase activity"/>
    <property type="evidence" value="ECO:0007669"/>
    <property type="project" value="TreeGrafter"/>
</dbReference>
<gene>
    <name evidence="5" type="ORF">L210DRAFT_3550990</name>
</gene>
<name>A0AAD4BNP5_BOLED</name>
<reference evidence="5" key="1">
    <citation type="submission" date="2019-10" db="EMBL/GenBank/DDBJ databases">
        <authorList>
            <consortium name="DOE Joint Genome Institute"/>
            <person name="Kuo A."/>
            <person name="Miyauchi S."/>
            <person name="Kiss E."/>
            <person name="Drula E."/>
            <person name="Kohler A."/>
            <person name="Sanchez-Garcia M."/>
            <person name="Andreopoulos B."/>
            <person name="Barry K.W."/>
            <person name="Bonito G."/>
            <person name="Buee M."/>
            <person name="Carver A."/>
            <person name="Chen C."/>
            <person name="Cichocki N."/>
            <person name="Clum A."/>
            <person name="Culley D."/>
            <person name="Crous P.W."/>
            <person name="Fauchery L."/>
            <person name="Girlanda M."/>
            <person name="Hayes R."/>
            <person name="Keri Z."/>
            <person name="LaButti K."/>
            <person name="Lipzen A."/>
            <person name="Lombard V."/>
            <person name="Magnuson J."/>
            <person name="Maillard F."/>
            <person name="Morin E."/>
            <person name="Murat C."/>
            <person name="Nolan M."/>
            <person name="Ohm R."/>
            <person name="Pangilinan J."/>
            <person name="Pereira M."/>
            <person name="Perotto S."/>
            <person name="Peter M."/>
            <person name="Riley R."/>
            <person name="Sitrit Y."/>
            <person name="Stielow B."/>
            <person name="Szollosi G."/>
            <person name="Zifcakova L."/>
            <person name="Stursova M."/>
            <person name="Spatafora J.W."/>
            <person name="Tedersoo L."/>
            <person name="Vaario L.-M."/>
            <person name="Yamada A."/>
            <person name="Yan M."/>
            <person name="Wang P."/>
            <person name="Xu J."/>
            <person name="Bruns T."/>
            <person name="Baldrian P."/>
            <person name="Vilgalys R."/>
            <person name="Henrissat B."/>
            <person name="Grigoriev I.V."/>
            <person name="Hibbett D."/>
            <person name="Nagy L.G."/>
            <person name="Martin F.M."/>
        </authorList>
    </citation>
    <scope>NUCLEOTIDE SEQUENCE</scope>
    <source>
        <strain evidence="5">BED1</strain>
    </source>
</reference>
<dbReference type="GO" id="GO:0006487">
    <property type="term" value="P:protein N-linked glycosylation"/>
    <property type="evidence" value="ECO:0007669"/>
    <property type="project" value="TreeGrafter"/>
</dbReference>
<feature type="chain" id="PRO_5042022130" evidence="4">
    <location>
        <begin position="24"/>
        <end position="373"/>
    </location>
</feature>
<dbReference type="AlphaFoldDB" id="A0AAD4BNP5"/>
<evidence type="ECO:0000313" key="5">
    <source>
        <dbReference type="EMBL" id="KAF8435406.1"/>
    </source>
</evidence>
<protein>
    <submittedName>
        <fullName evidence="5">Nucleotide-diphospho-sugar transferase</fullName>
    </submittedName>
</protein>
<dbReference type="PIRSF" id="PIRSF018153">
    <property type="entry name" value="Glyco_trans_15"/>
    <property type="match status" value="1"/>
</dbReference>
<evidence type="ECO:0000256" key="3">
    <source>
        <dbReference type="PIRSR" id="PIRSR018153-1"/>
    </source>
</evidence>
<dbReference type="EMBL" id="WHUW01000025">
    <property type="protein sequence ID" value="KAF8435406.1"/>
    <property type="molecule type" value="Genomic_DNA"/>
</dbReference>
<organism evidence="5 6">
    <name type="scientific">Boletus edulis BED1</name>
    <dbReference type="NCBI Taxonomy" id="1328754"/>
    <lineage>
        <taxon>Eukaryota</taxon>
        <taxon>Fungi</taxon>
        <taxon>Dikarya</taxon>
        <taxon>Basidiomycota</taxon>
        <taxon>Agaricomycotina</taxon>
        <taxon>Agaricomycetes</taxon>
        <taxon>Agaricomycetidae</taxon>
        <taxon>Boletales</taxon>
        <taxon>Boletineae</taxon>
        <taxon>Boletaceae</taxon>
        <taxon>Boletoideae</taxon>
        <taxon>Boletus</taxon>
    </lineage>
</organism>
<evidence type="ECO:0000313" key="6">
    <source>
        <dbReference type="Proteomes" id="UP001194468"/>
    </source>
</evidence>
<evidence type="ECO:0000256" key="4">
    <source>
        <dbReference type="SAM" id="SignalP"/>
    </source>
</evidence>
<dbReference type="InterPro" id="IPR029044">
    <property type="entry name" value="Nucleotide-diphossugar_trans"/>
</dbReference>
<proteinExistence type="inferred from homology"/>
<dbReference type="Proteomes" id="UP001194468">
    <property type="component" value="Unassembled WGS sequence"/>
</dbReference>
<accession>A0AAD4BNP5</accession>
<comment type="similarity">
    <text evidence="1">Belongs to the glycosyltransferase 15 family.</text>
</comment>
<keyword evidence="4" id="KW-0732">Signal</keyword>
<dbReference type="GO" id="GO:0000032">
    <property type="term" value="P:cell wall mannoprotein biosynthetic process"/>
    <property type="evidence" value="ECO:0007669"/>
    <property type="project" value="TreeGrafter"/>
</dbReference>
<evidence type="ECO:0000256" key="2">
    <source>
        <dbReference type="ARBA" id="ARBA00022679"/>
    </source>
</evidence>
<dbReference type="Gene3D" id="3.90.550.10">
    <property type="entry name" value="Spore Coat Polysaccharide Biosynthesis Protein SpsA, Chain A"/>
    <property type="match status" value="1"/>
</dbReference>
<feature type="active site" description="Nucleophile" evidence="3">
    <location>
        <position position="274"/>
    </location>
</feature>
<sequence>MAIPIRNVLIVLVLLAVLFVTFSIHNNNTLISPKSFATPSVDSPPLPDSTPEIPHTTLHVPPERANATFAILCRNSDIDGVIQSVRSIEDRFNRNHGYPYVFLNEEAFDDEFKRRVSVLSSAQMEFGLIPHDHWYAPSWIDEQKAAAARQKMEEDQVIYGGSLSYRNMCRFNSGFFFRHPLLQKYRYYWRVEPWVHFHCDISSDPFLFMQNNNKSYGFTISMYEFQSTIVTLWDTVKEFARANPKTIHPDNALAFVSDDGGSNFNMCHFWSNFEIADMDFWRGETYMSFFEFLDRAGGFYYERWGDAPVHSIAASLFLPRSSIHFFEEIGYEHPPYTHCPVDKQRWLDGRCSCNPENSFDYDGYSCLRRWDSL</sequence>
<dbReference type="PANTHER" id="PTHR31121">
    <property type="entry name" value="ALPHA-1,2 MANNOSYLTRANSFERASE KTR1"/>
    <property type="match status" value="1"/>
</dbReference>
<dbReference type="SUPFAM" id="SSF53448">
    <property type="entry name" value="Nucleotide-diphospho-sugar transferases"/>
    <property type="match status" value="1"/>
</dbReference>
<evidence type="ECO:0000256" key="1">
    <source>
        <dbReference type="ARBA" id="ARBA00007677"/>
    </source>
</evidence>
<dbReference type="GO" id="GO:0005794">
    <property type="term" value="C:Golgi apparatus"/>
    <property type="evidence" value="ECO:0007669"/>
    <property type="project" value="TreeGrafter"/>
</dbReference>
<reference evidence="5" key="2">
    <citation type="journal article" date="2020" name="Nat. Commun.">
        <title>Large-scale genome sequencing of mycorrhizal fungi provides insights into the early evolution of symbiotic traits.</title>
        <authorList>
            <person name="Miyauchi S."/>
            <person name="Kiss E."/>
            <person name="Kuo A."/>
            <person name="Drula E."/>
            <person name="Kohler A."/>
            <person name="Sanchez-Garcia M."/>
            <person name="Morin E."/>
            <person name="Andreopoulos B."/>
            <person name="Barry K.W."/>
            <person name="Bonito G."/>
            <person name="Buee M."/>
            <person name="Carver A."/>
            <person name="Chen C."/>
            <person name="Cichocki N."/>
            <person name="Clum A."/>
            <person name="Culley D."/>
            <person name="Crous P.W."/>
            <person name="Fauchery L."/>
            <person name="Girlanda M."/>
            <person name="Hayes R.D."/>
            <person name="Keri Z."/>
            <person name="LaButti K."/>
            <person name="Lipzen A."/>
            <person name="Lombard V."/>
            <person name="Magnuson J."/>
            <person name="Maillard F."/>
            <person name="Murat C."/>
            <person name="Nolan M."/>
            <person name="Ohm R.A."/>
            <person name="Pangilinan J."/>
            <person name="Pereira M.F."/>
            <person name="Perotto S."/>
            <person name="Peter M."/>
            <person name="Pfister S."/>
            <person name="Riley R."/>
            <person name="Sitrit Y."/>
            <person name="Stielow J.B."/>
            <person name="Szollosi G."/>
            <person name="Zifcakova L."/>
            <person name="Stursova M."/>
            <person name="Spatafora J.W."/>
            <person name="Tedersoo L."/>
            <person name="Vaario L.M."/>
            <person name="Yamada A."/>
            <person name="Yan M."/>
            <person name="Wang P."/>
            <person name="Xu J."/>
            <person name="Bruns T."/>
            <person name="Baldrian P."/>
            <person name="Vilgalys R."/>
            <person name="Dunand C."/>
            <person name="Henrissat B."/>
            <person name="Grigoriev I.V."/>
            <person name="Hibbett D."/>
            <person name="Nagy L.G."/>
            <person name="Martin F.M."/>
        </authorList>
    </citation>
    <scope>NUCLEOTIDE SEQUENCE</scope>
    <source>
        <strain evidence="5">BED1</strain>
    </source>
</reference>
<keyword evidence="6" id="KW-1185">Reference proteome</keyword>
<dbReference type="FunFam" id="3.90.550.10:FF:000051">
    <property type="entry name" value="Alpha-1,2-mannosyltransferase (Ktr4)"/>
    <property type="match status" value="1"/>
</dbReference>